<feature type="non-terminal residue" evidence="2">
    <location>
        <position position="1"/>
    </location>
</feature>
<protein>
    <submittedName>
        <fullName evidence="2">Uncharacterized protein</fullName>
    </submittedName>
</protein>
<sequence>VVQSRTPAGGADAVVGFGGESQPPM</sequence>
<dbReference type="AlphaFoldDB" id="A0A382NRE1"/>
<accession>A0A382NRE1</accession>
<gene>
    <name evidence="2" type="ORF">METZ01_LOCUS314985</name>
</gene>
<organism evidence="2">
    <name type="scientific">marine metagenome</name>
    <dbReference type="NCBI Taxonomy" id="408172"/>
    <lineage>
        <taxon>unclassified sequences</taxon>
        <taxon>metagenomes</taxon>
        <taxon>ecological metagenomes</taxon>
    </lineage>
</organism>
<name>A0A382NRE1_9ZZZZ</name>
<feature type="region of interest" description="Disordered" evidence="1">
    <location>
        <begin position="1"/>
        <end position="25"/>
    </location>
</feature>
<reference evidence="2" key="1">
    <citation type="submission" date="2018-05" db="EMBL/GenBank/DDBJ databases">
        <authorList>
            <person name="Lanie J.A."/>
            <person name="Ng W.-L."/>
            <person name="Kazmierczak K.M."/>
            <person name="Andrzejewski T.M."/>
            <person name="Davidsen T.M."/>
            <person name="Wayne K.J."/>
            <person name="Tettelin H."/>
            <person name="Glass J.I."/>
            <person name="Rusch D."/>
            <person name="Podicherti R."/>
            <person name="Tsui H.-C.T."/>
            <person name="Winkler M.E."/>
        </authorList>
    </citation>
    <scope>NUCLEOTIDE SEQUENCE</scope>
</reference>
<dbReference type="EMBL" id="UINC01101374">
    <property type="protein sequence ID" value="SVC62131.1"/>
    <property type="molecule type" value="Genomic_DNA"/>
</dbReference>
<evidence type="ECO:0000313" key="2">
    <source>
        <dbReference type="EMBL" id="SVC62131.1"/>
    </source>
</evidence>
<evidence type="ECO:0000256" key="1">
    <source>
        <dbReference type="SAM" id="MobiDB-lite"/>
    </source>
</evidence>
<proteinExistence type="predicted"/>